<dbReference type="Pfam" id="PF12796">
    <property type="entry name" value="Ank_2"/>
    <property type="match status" value="1"/>
</dbReference>
<feature type="region of interest" description="Disordered" evidence="2">
    <location>
        <begin position="597"/>
        <end position="653"/>
    </location>
</feature>
<comment type="caution">
    <text evidence="4">The sequence shown here is derived from an EMBL/GenBank/DDBJ whole genome shotgun (WGS) entry which is preliminary data.</text>
</comment>
<dbReference type="Proteomes" id="UP001527925">
    <property type="component" value="Unassembled WGS sequence"/>
</dbReference>
<dbReference type="InterPro" id="IPR052072">
    <property type="entry name" value="Vascular_dev_regulator"/>
</dbReference>
<dbReference type="SMART" id="SM01132">
    <property type="entry name" value="DIL"/>
    <property type="match status" value="1"/>
</dbReference>
<name>A0ABR4NH92_9FUNG</name>
<dbReference type="PANTHER" id="PTHR16027:SF6">
    <property type="entry name" value="DILUTE DOMAIN-CONTAINING PROTEIN"/>
    <property type="match status" value="1"/>
</dbReference>
<organism evidence="4 5">
    <name type="scientific">Polyrhizophydium stewartii</name>
    <dbReference type="NCBI Taxonomy" id="2732419"/>
    <lineage>
        <taxon>Eukaryota</taxon>
        <taxon>Fungi</taxon>
        <taxon>Fungi incertae sedis</taxon>
        <taxon>Chytridiomycota</taxon>
        <taxon>Chytridiomycota incertae sedis</taxon>
        <taxon>Chytridiomycetes</taxon>
        <taxon>Rhizophydiales</taxon>
        <taxon>Rhizophydiales incertae sedis</taxon>
        <taxon>Polyrhizophydium</taxon>
    </lineage>
</organism>
<feature type="repeat" description="ANK" evidence="1">
    <location>
        <begin position="92"/>
        <end position="124"/>
    </location>
</feature>
<dbReference type="SMART" id="SM00248">
    <property type="entry name" value="ANK"/>
    <property type="match status" value="3"/>
</dbReference>
<proteinExistence type="predicted"/>
<feature type="compositionally biased region" description="Acidic residues" evidence="2">
    <location>
        <begin position="197"/>
        <end position="209"/>
    </location>
</feature>
<dbReference type="PROSITE" id="PS51126">
    <property type="entry name" value="DILUTE"/>
    <property type="match status" value="1"/>
</dbReference>
<feature type="region of interest" description="Disordered" evidence="2">
    <location>
        <begin position="169"/>
        <end position="209"/>
    </location>
</feature>
<evidence type="ECO:0000256" key="2">
    <source>
        <dbReference type="SAM" id="MobiDB-lite"/>
    </source>
</evidence>
<accession>A0ABR4NH92</accession>
<evidence type="ECO:0000259" key="3">
    <source>
        <dbReference type="PROSITE" id="PS51126"/>
    </source>
</evidence>
<evidence type="ECO:0000313" key="4">
    <source>
        <dbReference type="EMBL" id="KAL2918893.1"/>
    </source>
</evidence>
<protein>
    <recommendedName>
        <fullName evidence="3">Dilute domain-containing protein</fullName>
    </recommendedName>
</protein>
<dbReference type="InterPro" id="IPR002710">
    <property type="entry name" value="Dilute_dom"/>
</dbReference>
<evidence type="ECO:0000256" key="1">
    <source>
        <dbReference type="PROSITE-ProRule" id="PRU00023"/>
    </source>
</evidence>
<dbReference type="PROSITE" id="PS50297">
    <property type="entry name" value="ANK_REP_REGION"/>
    <property type="match status" value="2"/>
</dbReference>
<evidence type="ECO:0000313" key="5">
    <source>
        <dbReference type="Proteomes" id="UP001527925"/>
    </source>
</evidence>
<keyword evidence="1" id="KW-0040">ANK repeat</keyword>
<dbReference type="Pfam" id="PF01843">
    <property type="entry name" value="DIL"/>
    <property type="match status" value="1"/>
</dbReference>
<sequence length="754" mass="83012">MLMSGCDILDHPGYSDDERAAKLAGMFIRAASNGDIGRVTECLTSEIADWIDLEAADEYGTTALISAACFGHVDLLRILLDAGACVDTKDKNGWTALMWACANGYQDAATVLIEYGADKHAKSNRGRSVVDLSTKNGNNDIVRMLDPVLAEKRERKAAKAARLAQAKLAAASGTPVPHDPDADPLSPTTGTDLGSELTEDADDQAADDSDEDLLVAETAFEWDKCRPDQMFVFEERIVDHILDIAVRRIRPTRGPDYVPVGANIIFLCARYAHYWNSSDMLRDFLNRAIEKIVSVLRASPDDVHFYAYWLSNTMQLLVYMKRDTGLLISTFDAQCLLSELIQEIYQQLVSSIERSILSIIDLAIIDYKKLDATSRVRYEPVFFGIGKRKSLLKLNQQYSPPRSPRSARSVRSAQLPMYELSPMSVNSILSSTLNVLKSCKVHQQVVHQLFHQLVYFINAELFNRIISTKELCCRARAQQIQLNLSPIQDWIRENTANLPQITGPAASYGRRGPLVQHLRPTMQLTQFLQVISATQDLGSFLELTRSMDALNTAHYHKSMENYRYEIGETSFSPEIEAYVQKLIDEFTVDKRTNGQLRHVQPRRLRHDADSEVPNGDVDSSGSSLAVSGAAGGSTSSSASDGSEDTTYRSSEDDMADDQLQDALNPLLDARAVLPFSVPNFGRNDTLWDYVPSIPAQVMEMMDDRSTVGAELTVSRAGVPSGRLTPLAAAATGFLAPILNTVGLAPTAAAPAASS</sequence>
<reference evidence="4 5" key="1">
    <citation type="submission" date="2023-09" db="EMBL/GenBank/DDBJ databases">
        <title>Pangenome analysis of Batrachochytrium dendrobatidis and related Chytrids.</title>
        <authorList>
            <person name="Yacoub M.N."/>
            <person name="Stajich J.E."/>
            <person name="James T.Y."/>
        </authorList>
    </citation>
    <scope>NUCLEOTIDE SEQUENCE [LARGE SCALE GENOMIC DNA]</scope>
    <source>
        <strain evidence="4 5">JEL0888</strain>
    </source>
</reference>
<dbReference type="Gene3D" id="1.25.40.20">
    <property type="entry name" value="Ankyrin repeat-containing domain"/>
    <property type="match status" value="2"/>
</dbReference>
<dbReference type="PROSITE" id="PS50088">
    <property type="entry name" value="ANK_REPEAT"/>
    <property type="match status" value="2"/>
</dbReference>
<feature type="domain" description="Dilute" evidence="3">
    <location>
        <begin position="286"/>
        <end position="585"/>
    </location>
</feature>
<dbReference type="PANTHER" id="PTHR16027">
    <property type="entry name" value="DILUTE DOMAIN-CONTAINING PROTEIN YPR089W"/>
    <property type="match status" value="1"/>
</dbReference>
<dbReference type="InterPro" id="IPR002110">
    <property type="entry name" value="Ankyrin_rpt"/>
</dbReference>
<dbReference type="EMBL" id="JADGIZ020000005">
    <property type="protein sequence ID" value="KAL2918893.1"/>
    <property type="molecule type" value="Genomic_DNA"/>
</dbReference>
<dbReference type="SUPFAM" id="SSF48403">
    <property type="entry name" value="Ankyrin repeat"/>
    <property type="match status" value="1"/>
</dbReference>
<gene>
    <name evidence="4" type="ORF">HK105_201727</name>
</gene>
<feature type="compositionally biased region" description="Low complexity" evidence="2">
    <location>
        <begin position="615"/>
        <end position="640"/>
    </location>
</feature>
<feature type="repeat" description="ANK" evidence="1">
    <location>
        <begin position="59"/>
        <end position="91"/>
    </location>
</feature>
<dbReference type="InterPro" id="IPR036770">
    <property type="entry name" value="Ankyrin_rpt-contain_sf"/>
</dbReference>
<keyword evidence="5" id="KW-1185">Reference proteome</keyword>